<keyword evidence="2" id="KW-1185">Reference proteome</keyword>
<organism evidence="1 2">
    <name type="scientific">Podospora aff. communis PSN243</name>
    <dbReference type="NCBI Taxonomy" id="3040156"/>
    <lineage>
        <taxon>Eukaryota</taxon>
        <taxon>Fungi</taxon>
        <taxon>Dikarya</taxon>
        <taxon>Ascomycota</taxon>
        <taxon>Pezizomycotina</taxon>
        <taxon>Sordariomycetes</taxon>
        <taxon>Sordariomycetidae</taxon>
        <taxon>Sordariales</taxon>
        <taxon>Podosporaceae</taxon>
        <taxon>Podospora</taxon>
    </lineage>
</organism>
<reference evidence="1" key="2">
    <citation type="submission" date="2023-05" db="EMBL/GenBank/DDBJ databases">
        <authorList>
            <consortium name="Lawrence Berkeley National Laboratory"/>
            <person name="Steindorff A."/>
            <person name="Hensen N."/>
            <person name="Bonometti L."/>
            <person name="Westerberg I."/>
            <person name="Brannstrom I.O."/>
            <person name="Guillou S."/>
            <person name="Cros-Aarteil S."/>
            <person name="Calhoun S."/>
            <person name="Haridas S."/>
            <person name="Kuo A."/>
            <person name="Mondo S."/>
            <person name="Pangilinan J."/>
            <person name="Riley R."/>
            <person name="Labutti K."/>
            <person name="Andreopoulos B."/>
            <person name="Lipzen A."/>
            <person name="Chen C."/>
            <person name="Yanf M."/>
            <person name="Daum C."/>
            <person name="Ng V."/>
            <person name="Clum A."/>
            <person name="Ohm R."/>
            <person name="Martin F."/>
            <person name="Silar P."/>
            <person name="Natvig D."/>
            <person name="Lalanne C."/>
            <person name="Gautier V."/>
            <person name="Ament-Velasquez S.L."/>
            <person name="Kruys A."/>
            <person name="Hutchinson M.I."/>
            <person name="Powell A.J."/>
            <person name="Barry K."/>
            <person name="Miller A.N."/>
            <person name="Grigoriev I.V."/>
            <person name="Debuchy R."/>
            <person name="Gladieux P."/>
            <person name="Thoren M.H."/>
            <person name="Johannesson H."/>
        </authorList>
    </citation>
    <scope>NUCLEOTIDE SEQUENCE</scope>
    <source>
        <strain evidence="1">PSN243</strain>
    </source>
</reference>
<sequence length="457" mass="51860">MAAPTSAAERFAAISEMVLALAEQVEGAAETGKLRLVSRRFSDIVSCVQFRRLTVTSFGFFGGTRVAAHSGMHIVGFRMLTEITNAPWLSCVRELRLDPYDEEVDERVLRTVLGQMGGLRTSHWREGLLAKDSISTLRDSCPRLNTLEIEFLDRLSAHKGFFPALCEKYRDTGAQPLRLSYIQFGRSIIPPEAETMDKLIDASYLKEISFFYVGPIRTEQRSMDDVDLQELYHPGGTGNVVPFHDFGPSRFPNLRRFAVNVCDEAVERFFMANPTFTRQLAVVHFPVGVPAVETMKVQFRMLRLDPSSYRGSSFRTELGAMMSCIAFADPGVLEGLDIVLKLNHLRNSAKTWGWCFSLRNVKLVCRYLPKLTSLTQLRIQSDQTRKYNIESQKRLSKIARRLASASTTLRHVQLQGKTFRVRRPLGAPVSVEPVLDKAEIDEVELFKFMEDYSRWPI</sequence>
<dbReference type="AlphaFoldDB" id="A0AAV9G5Z2"/>
<dbReference type="EMBL" id="MU865992">
    <property type="protein sequence ID" value="KAK4443475.1"/>
    <property type="molecule type" value="Genomic_DNA"/>
</dbReference>
<protein>
    <recommendedName>
        <fullName evidence="3">F-box domain-containing protein</fullName>
    </recommendedName>
</protein>
<evidence type="ECO:0008006" key="3">
    <source>
        <dbReference type="Google" id="ProtNLM"/>
    </source>
</evidence>
<comment type="caution">
    <text evidence="1">The sequence shown here is derived from an EMBL/GenBank/DDBJ whole genome shotgun (WGS) entry which is preliminary data.</text>
</comment>
<accession>A0AAV9G5Z2</accession>
<evidence type="ECO:0000313" key="1">
    <source>
        <dbReference type="EMBL" id="KAK4443475.1"/>
    </source>
</evidence>
<name>A0AAV9G5Z2_9PEZI</name>
<reference evidence="1" key="1">
    <citation type="journal article" date="2023" name="Mol. Phylogenet. Evol.">
        <title>Genome-scale phylogeny and comparative genomics of the fungal order Sordariales.</title>
        <authorList>
            <person name="Hensen N."/>
            <person name="Bonometti L."/>
            <person name="Westerberg I."/>
            <person name="Brannstrom I.O."/>
            <person name="Guillou S."/>
            <person name="Cros-Aarteil S."/>
            <person name="Calhoun S."/>
            <person name="Haridas S."/>
            <person name="Kuo A."/>
            <person name="Mondo S."/>
            <person name="Pangilinan J."/>
            <person name="Riley R."/>
            <person name="LaButti K."/>
            <person name="Andreopoulos B."/>
            <person name="Lipzen A."/>
            <person name="Chen C."/>
            <person name="Yan M."/>
            <person name="Daum C."/>
            <person name="Ng V."/>
            <person name="Clum A."/>
            <person name="Steindorff A."/>
            <person name="Ohm R.A."/>
            <person name="Martin F."/>
            <person name="Silar P."/>
            <person name="Natvig D.O."/>
            <person name="Lalanne C."/>
            <person name="Gautier V."/>
            <person name="Ament-Velasquez S.L."/>
            <person name="Kruys A."/>
            <person name="Hutchinson M.I."/>
            <person name="Powell A.J."/>
            <person name="Barry K."/>
            <person name="Miller A.N."/>
            <person name="Grigoriev I.V."/>
            <person name="Debuchy R."/>
            <person name="Gladieux P."/>
            <person name="Hiltunen Thoren M."/>
            <person name="Johannesson H."/>
        </authorList>
    </citation>
    <scope>NUCLEOTIDE SEQUENCE</scope>
    <source>
        <strain evidence="1">PSN243</strain>
    </source>
</reference>
<evidence type="ECO:0000313" key="2">
    <source>
        <dbReference type="Proteomes" id="UP001321760"/>
    </source>
</evidence>
<dbReference type="Proteomes" id="UP001321760">
    <property type="component" value="Unassembled WGS sequence"/>
</dbReference>
<proteinExistence type="predicted"/>
<gene>
    <name evidence="1" type="ORF">QBC34DRAFT_477534</name>
</gene>